<feature type="compositionally biased region" description="Basic and acidic residues" evidence="1">
    <location>
        <begin position="166"/>
        <end position="176"/>
    </location>
</feature>
<keyword evidence="2" id="KW-0812">Transmembrane</keyword>
<feature type="transmembrane region" description="Helical" evidence="2">
    <location>
        <begin position="222"/>
        <end position="245"/>
    </location>
</feature>
<accession>A0A1Y0VXV3</accession>
<keyword evidence="2" id="KW-1133">Transmembrane helix</keyword>
<sequence>MKYCLNCGEELPKKANFCPNCGVMLENEAKNEPSTLTRAEMYKQRSKEAEEIEEEPQTEDAETNSHSRTQAHAGSEWLSQIKNFVLWVKHNPLVSLLPIVIALVVLIWLNRIVGIGLLVLIVLCGYLYALKVGPADNQAELKLRMGIKKAKNGIANWIQGLKNKKDRKEAEARSDSDVEAEDFEAPEDVLESETMVTDPATSAQAEVKPKPKKVGHPLRSKLLIAGAILLIISTYIGPFASAVVAGYSTPTTLLSILKTLGQQKVLLALLIGPVLIILGAWFRLQWIVKIGSWVNLIAYGYTFYIIYKNEAETSGFPEMFNNVHLGWSGYLAVGITILILAFGRGRKRRKVEQ</sequence>
<feature type="transmembrane region" description="Helical" evidence="2">
    <location>
        <begin position="265"/>
        <end position="283"/>
    </location>
</feature>
<organism evidence="4 5">
    <name type="scientific">Pediococcus pentosaceus</name>
    <dbReference type="NCBI Taxonomy" id="1255"/>
    <lineage>
        <taxon>Bacteria</taxon>
        <taxon>Bacillati</taxon>
        <taxon>Bacillota</taxon>
        <taxon>Bacilli</taxon>
        <taxon>Lactobacillales</taxon>
        <taxon>Lactobacillaceae</taxon>
        <taxon>Pediococcus</taxon>
    </lineage>
</organism>
<dbReference type="Pfam" id="PF13240">
    <property type="entry name" value="Zn_Ribbon_1"/>
    <property type="match status" value="1"/>
</dbReference>
<proteinExistence type="predicted"/>
<keyword evidence="2" id="KW-0472">Membrane</keyword>
<feature type="compositionally biased region" description="Acidic residues" evidence="1">
    <location>
        <begin position="50"/>
        <end position="62"/>
    </location>
</feature>
<feature type="transmembrane region" description="Helical" evidence="2">
    <location>
        <begin position="115"/>
        <end position="134"/>
    </location>
</feature>
<dbReference type="EMBL" id="CP021474">
    <property type="protein sequence ID" value="ARW20438.1"/>
    <property type="molecule type" value="Genomic_DNA"/>
</dbReference>
<dbReference type="InterPro" id="IPR026870">
    <property type="entry name" value="Zinc_ribbon_dom"/>
</dbReference>
<feature type="region of interest" description="Disordered" evidence="1">
    <location>
        <begin position="166"/>
        <end position="186"/>
    </location>
</feature>
<evidence type="ECO:0000256" key="2">
    <source>
        <dbReference type="SAM" id="Phobius"/>
    </source>
</evidence>
<name>A0A1Y0VXV3_PEDPE</name>
<feature type="transmembrane region" description="Helical" evidence="2">
    <location>
        <begin position="290"/>
        <end position="307"/>
    </location>
</feature>
<evidence type="ECO:0000313" key="5">
    <source>
        <dbReference type="Proteomes" id="UP000196118"/>
    </source>
</evidence>
<dbReference type="AlphaFoldDB" id="A0A1Y0VXV3"/>
<dbReference type="Proteomes" id="UP000196118">
    <property type="component" value="Chromosome"/>
</dbReference>
<evidence type="ECO:0000313" key="4">
    <source>
        <dbReference type="EMBL" id="ARW20438.1"/>
    </source>
</evidence>
<feature type="transmembrane region" description="Helical" evidence="2">
    <location>
        <begin position="327"/>
        <end position="343"/>
    </location>
</feature>
<evidence type="ECO:0000256" key="1">
    <source>
        <dbReference type="SAM" id="MobiDB-lite"/>
    </source>
</evidence>
<feature type="compositionally biased region" description="Acidic residues" evidence="1">
    <location>
        <begin position="177"/>
        <end position="186"/>
    </location>
</feature>
<gene>
    <name evidence="4" type="ORF">S100892_01895</name>
</gene>
<feature type="domain" description="Zinc-ribbon" evidence="3">
    <location>
        <begin position="3"/>
        <end position="22"/>
    </location>
</feature>
<protein>
    <recommendedName>
        <fullName evidence="3">Zinc-ribbon domain-containing protein</fullName>
    </recommendedName>
</protein>
<evidence type="ECO:0000259" key="3">
    <source>
        <dbReference type="Pfam" id="PF13240"/>
    </source>
</evidence>
<reference evidence="4 5" key="1">
    <citation type="submission" date="2017-05" db="EMBL/GenBank/DDBJ databases">
        <title>Genome sequence of Pediococcus pentosaceus strain SRCM100892.</title>
        <authorList>
            <person name="Cho S.H."/>
        </authorList>
    </citation>
    <scope>NUCLEOTIDE SEQUENCE [LARGE SCALE GENOMIC DNA]</scope>
    <source>
        <strain evidence="4 5">SRCM100892</strain>
    </source>
</reference>
<feature type="region of interest" description="Disordered" evidence="1">
    <location>
        <begin position="42"/>
        <end position="69"/>
    </location>
</feature>
<feature type="transmembrane region" description="Helical" evidence="2">
    <location>
        <begin position="92"/>
        <end position="109"/>
    </location>
</feature>